<feature type="transmembrane region" description="Helical" evidence="8">
    <location>
        <begin position="95"/>
        <end position="120"/>
    </location>
</feature>
<feature type="transmembrane region" description="Helical" evidence="8">
    <location>
        <begin position="256"/>
        <end position="273"/>
    </location>
</feature>
<dbReference type="InterPro" id="IPR004776">
    <property type="entry name" value="Mem_transp_PIN-like"/>
</dbReference>
<dbReference type="GO" id="GO:0055085">
    <property type="term" value="P:transmembrane transport"/>
    <property type="evidence" value="ECO:0007669"/>
    <property type="project" value="InterPro"/>
</dbReference>
<keyword evidence="5 8" id="KW-0812">Transmembrane</keyword>
<dbReference type="InterPro" id="IPR038770">
    <property type="entry name" value="Na+/solute_symporter_sf"/>
</dbReference>
<dbReference type="KEGG" id="mew:MSWAN_2318"/>
<accession>F6D5H1</accession>
<protein>
    <submittedName>
        <fullName evidence="9">Auxin Efflux Carrier</fullName>
    </submittedName>
</protein>
<evidence type="ECO:0000256" key="5">
    <source>
        <dbReference type="ARBA" id="ARBA00022692"/>
    </source>
</evidence>
<sequence>MNSLETIIPIIVLIIIGYATKRVGLLKPEDSISLNKIVVNIAIPSLIFMAMYTADLSSIGSLAEITMICLSVGALGGLMGFIFSKIRKYPKKTRWSITVTSAMFNSGFMGYPIVLGVFGAEGLVRAVFYDAGSTIIFIIFGILLLLVFGGKYSTIAKRTLLFPPLWGIILGVSVNLLHLNIGSMAPTILKYLSGAAVPLIMMSLGLSLEMGSLKNYVEEALAVSGIKLILAPLVALLMVSILGLSGLNSQVTVTEAAMPSAMLALVLAITYELDVKAAGACIFLSTVFSMVTLPIIMALI</sequence>
<feature type="transmembrane region" description="Helical" evidence="8">
    <location>
        <begin position="280"/>
        <end position="299"/>
    </location>
</feature>
<keyword evidence="3" id="KW-0813">Transport</keyword>
<dbReference type="STRING" id="868131.MSWAN_2318"/>
<feature type="transmembrane region" description="Helical" evidence="8">
    <location>
        <begin position="188"/>
        <end position="208"/>
    </location>
</feature>
<dbReference type="RefSeq" id="WP_013826822.1">
    <property type="nucleotide sequence ID" value="NC_015574.1"/>
</dbReference>
<dbReference type="GeneID" id="10669847"/>
<evidence type="ECO:0000256" key="2">
    <source>
        <dbReference type="ARBA" id="ARBA00010145"/>
    </source>
</evidence>
<dbReference type="HOGENOM" id="CLU_056175_5_2_2"/>
<keyword evidence="10" id="KW-1185">Reference proteome</keyword>
<feature type="transmembrane region" description="Helical" evidence="8">
    <location>
        <begin position="126"/>
        <end position="148"/>
    </location>
</feature>
<feature type="transmembrane region" description="Helical" evidence="8">
    <location>
        <begin position="60"/>
        <end position="83"/>
    </location>
</feature>
<evidence type="ECO:0000313" key="9">
    <source>
        <dbReference type="EMBL" id="AEG19323.1"/>
    </source>
</evidence>
<feature type="transmembrane region" description="Helical" evidence="8">
    <location>
        <begin position="160"/>
        <end position="182"/>
    </location>
</feature>
<evidence type="ECO:0000256" key="1">
    <source>
        <dbReference type="ARBA" id="ARBA00004651"/>
    </source>
</evidence>
<dbReference type="AlphaFoldDB" id="F6D5H1"/>
<dbReference type="GO" id="GO:0005886">
    <property type="term" value="C:plasma membrane"/>
    <property type="evidence" value="ECO:0007669"/>
    <property type="project" value="UniProtKB-SubCell"/>
</dbReference>
<reference evidence="9 10" key="1">
    <citation type="journal article" date="2014" name="Int. J. Syst. Evol. Microbiol.">
        <title>Methanobacterium paludis sp. nov. and a novel strain of Methanobacterium lacus isolated from northern peatlands.</title>
        <authorList>
            <person name="Cadillo-Quiroz H."/>
            <person name="Brauer S.L."/>
            <person name="Goodson N."/>
            <person name="Yavitt J.B."/>
            <person name="Zinder S.H."/>
        </authorList>
    </citation>
    <scope>NUCLEOTIDE SEQUENCE [LARGE SCALE GENOMIC DNA]</scope>
    <source>
        <strain evidence="10">DSM 25820 / JCM 18151 / SWAN1</strain>
    </source>
</reference>
<dbReference type="EMBL" id="CP002772">
    <property type="protein sequence ID" value="AEG19323.1"/>
    <property type="molecule type" value="Genomic_DNA"/>
</dbReference>
<keyword evidence="6 8" id="KW-1133">Transmembrane helix</keyword>
<evidence type="ECO:0000256" key="7">
    <source>
        <dbReference type="ARBA" id="ARBA00023136"/>
    </source>
</evidence>
<organism evidence="9 10">
    <name type="scientific">Methanobacterium paludis (strain DSM 25820 / JCM 18151 / SWAN1)</name>
    <dbReference type="NCBI Taxonomy" id="868131"/>
    <lineage>
        <taxon>Archaea</taxon>
        <taxon>Methanobacteriati</taxon>
        <taxon>Methanobacteriota</taxon>
        <taxon>Methanomada group</taxon>
        <taxon>Methanobacteria</taxon>
        <taxon>Methanobacteriales</taxon>
        <taxon>Methanobacteriaceae</taxon>
        <taxon>Methanobacterium</taxon>
    </lineage>
</organism>
<dbReference type="PANTHER" id="PTHR36838">
    <property type="entry name" value="AUXIN EFFLUX CARRIER FAMILY PROTEIN"/>
    <property type="match status" value="1"/>
</dbReference>
<dbReference type="eggNOG" id="arCOG04756">
    <property type="taxonomic scope" value="Archaea"/>
</dbReference>
<dbReference type="Gene3D" id="1.20.1530.20">
    <property type="match status" value="1"/>
</dbReference>
<feature type="transmembrane region" description="Helical" evidence="8">
    <location>
        <begin position="37"/>
        <end position="54"/>
    </location>
</feature>
<dbReference type="Proteomes" id="UP000009231">
    <property type="component" value="Chromosome"/>
</dbReference>
<evidence type="ECO:0000256" key="8">
    <source>
        <dbReference type="SAM" id="Phobius"/>
    </source>
</evidence>
<keyword evidence="4" id="KW-1003">Cell membrane</keyword>
<name>F6D5H1_METPW</name>
<proteinExistence type="inferred from homology"/>
<evidence type="ECO:0000256" key="4">
    <source>
        <dbReference type="ARBA" id="ARBA00022475"/>
    </source>
</evidence>
<dbReference type="PANTHER" id="PTHR36838:SF3">
    <property type="entry name" value="TRANSPORTER AUXIN EFFLUX CARRIER EC FAMILY"/>
    <property type="match status" value="1"/>
</dbReference>
<gene>
    <name evidence="9" type="ordered locus">MSWAN_2318</name>
</gene>
<keyword evidence="7 8" id="KW-0472">Membrane</keyword>
<dbReference type="Pfam" id="PF03547">
    <property type="entry name" value="Mem_trans"/>
    <property type="match status" value="2"/>
</dbReference>
<comment type="similarity">
    <text evidence="2">Belongs to the auxin efflux carrier (TC 2.A.69) family.</text>
</comment>
<evidence type="ECO:0000256" key="3">
    <source>
        <dbReference type="ARBA" id="ARBA00022448"/>
    </source>
</evidence>
<evidence type="ECO:0000313" key="10">
    <source>
        <dbReference type="Proteomes" id="UP000009231"/>
    </source>
</evidence>
<feature type="transmembrane region" description="Helical" evidence="8">
    <location>
        <begin position="6"/>
        <end position="25"/>
    </location>
</feature>
<evidence type="ECO:0000256" key="6">
    <source>
        <dbReference type="ARBA" id="ARBA00022989"/>
    </source>
</evidence>
<feature type="transmembrane region" description="Helical" evidence="8">
    <location>
        <begin position="220"/>
        <end position="244"/>
    </location>
</feature>
<comment type="subcellular location">
    <subcellularLocation>
        <location evidence="1">Cell membrane</location>
        <topology evidence="1">Multi-pass membrane protein</topology>
    </subcellularLocation>
</comment>
<dbReference type="OrthoDB" id="147743at2157"/>